<proteinExistence type="predicted"/>
<dbReference type="GO" id="GO:0016757">
    <property type="term" value="F:glycosyltransferase activity"/>
    <property type="evidence" value="ECO:0007669"/>
    <property type="project" value="UniProtKB-KW"/>
</dbReference>
<dbReference type="Proteomes" id="UP001418222">
    <property type="component" value="Unassembled WGS sequence"/>
</dbReference>
<dbReference type="PANTHER" id="PTHR31042:SF150">
    <property type="entry name" value="OS06G0661900 PROTEIN"/>
    <property type="match status" value="1"/>
</dbReference>
<evidence type="ECO:0000256" key="6">
    <source>
        <dbReference type="SAM" id="Phobius"/>
    </source>
</evidence>
<evidence type="ECO:0000256" key="5">
    <source>
        <dbReference type="ARBA" id="ARBA00023180"/>
    </source>
</evidence>
<keyword evidence="6" id="KW-0812">Transmembrane</keyword>
<feature type="transmembrane region" description="Helical" evidence="6">
    <location>
        <begin position="21"/>
        <end position="42"/>
    </location>
</feature>
<accession>A0AAP0FVV9</accession>
<reference evidence="7 8" key="1">
    <citation type="journal article" date="2022" name="Nat. Plants">
        <title>Genomes of leafy and leafless Platanthera orchids illuminate the evolution of mycoheterotrophy.</title>
        <authorList>
            <person name="Li M.H."/>
            <person name="Liu K.W."/>
            <person name="Li Z."/>
            <person name="Lu H.C."/>
            <person name="Ye Q.L."/>
            <person name="Zhang D."/>
            <person name="Wang J.Y."/>
            <person name="Li Y.F."/>
            <person name="Zhong Z.M."/>
            <person name="Liu X."/>
            <person name="Yu X."/>
            <person name="Liu D.K."/>
            <person name="Tu X.D."/>
            <person name="Liu B."/>
            <person name="Hao Y."/>
            <person name="Liao X.Y."/>
            <person name="Jiang Y.T."/>
            <person name="Sun W.H."/>
            <person name="Chen J."/>
            <person name="Chen Y.Q."/>
            <person name="Ai Y."/>
            <person name="Zhai J.W."/>
            <person name="Wu S.S."/>
            <person name="Zhou Z."/>
            <person name="Hsiao Y.Y."/>
            <person name="Wu W.L."/>
            <person name="Chen Y.Y."/>
            <person name="Lin Y.F."/>
            <person name="Hsu J.L."/>
            <person name="Li C.Y."/>
            <person name="Wang Z.W."/>
            <person name="Zhao X."/>
            <person name="Zhong W.Y."/>
            <person name="Ma X.K."/>
            <person name="Ma L."/>
            <person name="Huang J."/>
            <person name="Chen G.Z."/>
            <person name="Huang M.Z."/>
            <person name="Huang L."/>
            <person name="Peng D.H."/>
            <person name="Luo Y.B."/>
            <person name="Zou S.Q."/>
            <person name="Chen S.P."/>
            <person name="Lan S."/>
            <person name="Tsai W.C."/>
            <person name="Van de Peer Y."/>
            <person name="Liu Z.J."/>
        </authorList>
    </citation>
    <scope>NUCLEOTIDE SEQUENCE [LARGE SCALE GENOMIC DNA]</scope>
    <source>
        <strain evidence="7">Lor287</strain>
    </source>
</reference>
<comment type="caution">
    <text evidence="7">The sequence shown here is derived from an EMBL/GenBank/DDBJ whole genome shotgun (WGS) entry which is preliminary data.</text>
</comment>
<dbReference type="InterPro" id="IPR003406">
    <property type="entry name" value="Glyco_trans_14"/>
</dbReference>
<evidence type="ECO:0000313" key="8">
    <source>
        <dbReference type="Proteomes" id="UP001418222"/>
    </source>
</evidence>
<dbReference type="GO" id="GO:0016020">
    <property type="term" value="C:membrane"/>
    <property type="evidence" value="ECO:0007669"/>
    <property type="project" value="UniProtKB-SubCell"/>
</dbReference>
<comment type="subcellular location">
    <subcellularLocation>
        <location evidence="1">Membrane</location>
        <topology evidence="1">Single-pass type II membrane protein</topology>
    </subcellularLocation>
</comment>
<dbReference type="Pfam" id="PF02485">
    <property type="entry name" value="Branch"/>
    <property type="match status" value="1"/>
</dbReference>
<sequence>MKVCPGFRISPMSRSKSSSKRPLWIIVLVSLVCILLIMVYLYPPQQYSSCYLLSSKFCGHFEYWLPPISAKVLNDDELTARVVMRDIISMPTVPSKNPKIAFMFLTPGSLPFEKLWDKFFLGHEDRFSIYVHASRHKPVHVSHLFIGRNIRSERVAWGKISMVDAEKRLLANALQDTDNQHFVLLSESCVPLHNFDYVYSYLMETNVSFVDCFGDPGPHGAGRYSEHMLPEIEKKDWRKGSQWFSIKRQHALLVLADSLYYTKFKLHCKPGMDGNKNCYADEHYLPTLLNTADPTGITNWSVTHVDWSEGKWHPRAYRAGDVTFELLKNLTSINENVHVTSGFKRVVMRKPCLWNGMKRPCYLFARKFYPEALENLMNIFSNFTVF</sequence>
<dbReference type="InterPro" id="IPR044174">
    <property type="entry name" value="BC10-like"/>
</dbReference>
<keyword evidence="2" id="KW-0328">Glycosyltransferase</keyword>
<keyword evidence="8" id="KW-1185">Reference proteome</keyword>
<protein>
    <recommendedName>
        <fullName evidence="9">Core-2/I-branching beta-1,6-N-acetylglucosaminyltransferase family protein</fullName>
    </recommendedName>
</protein>
<keyword evidence="5" id="KW-0325">Glycoprotein</keyword>
<keyword evidence="4 6" id="KW-0472">Membrane</keyword>
<evidence type="ECO:0000256" key="1">
    <source>
        <dbReference type="ARBA" id="ARBA00004606"/>
    </source>
</evidence>
<evidence type="ECO:0000256" key="4">
    <source>
        <dbReference type="ARBA" id="ARBA00023136"/>
    </source>
</evidence>
<dbReference type="PANTHER" id="PTHR31042">
    <property type="entry name" value="CORE-2/I-BRANCHING BETA-1,6-N-ACETYLGLUCOSAMINYLTRANSFERASE FAMILY PROTEIN-RELATED"/>
    <property type="match status" value="1"/>
</dbReference>
<evidence type="ECO:0008006" key="9">
    <source>
        <dbReference type="Google" id="ProtNLM"/>
    </source>
</evidence>
<evidence type="ECO:0000256" key="2">
    <source>
        <dbReference type="ARBA" id="ARBA00022676"/>
    </source>
</evidence>
<organism evidence="7 8">
    <name type="scientific">Platanthera zijinensis</name>
    <dbReference type="NCBI Taxonomy" id="2320716"/>
    <lineage>
        <taxon>Eukaryota</taxon>
        <taxon>Viridiplantae</taxon>
        <taxon>Streptophyta</taxon>
        <taxon>Embryophyta</taxon>
        <taxon>Tracheophyta</taxon>
        <taxon>Spermatophyta</taxon>
        <taxon>Magnoliopsida</taxon>
        <taxon>Liliopsida</taxon>
        <taxon>Asparagales</taxon>
        <taxon>Orchidaceae</taxon>
        <taxon>Orchidoideae</taxon>
        <taxon>Orchideae</taxon>
        <taxon>Orchidinae</taxon>
        <taxon>Platanthera</taxon>
    </lineage>
</organism>
<name>A0AAP0FVV9_9ASPA</name>
<dbReference type="EMBL" id="JBBWWQ010000019">
    <property type="protein sequence ID" value="KAK8918618.1"/>
    <property type="molecule type" value="Genomic_DNA"/>
</dbReference>
<evidence type="ECO:0000313" key="7">
    <source>
        <dbReference type="EMBL" id="KAK8918618.1"/>
    </source>
</evidence>
<gene>
    <name evidence="7" type="ORF">KSP39_PZI021039</name>
</gene>
<dbReference type="AlphaFoldDB" id="A0AAP0FVV9"/>
<evidence type="ECO:0000256" key="3">
    <source>
        <dbReference type="ARBA" id="ARBA00022679"/>
    </source>
</evidence>
<keyword evidence="6" id="KW-1133">Transmembrane helix</keyword>
<keyword evidence="3" id="KW-0808">Transferase</keyword>